<feature type="compositionally biased region" description="Polar residues" evidence="1">
    <location>
        <begin position="232"/>
        <end position="258"/>
    </location>
</feature>
<evidence type="ECO:0000313" key="3">
    <source>
        <dbReference type="EMBL" id="KAK3356207.1"/>
    </source>
</evidence>
<feature type="compositionally biased region" description="Acidic residues" evidence="1">
    <location>
        <begin position="621"/>
        <end position="636"/>
    </location>
</feature>
<feature type="compositionally biased region" description="Basic and acidic residues" evidence="1">
    <location>
        <begin position="342"/>
        <end position="354"/>
    </location>
</feature>
<reference evidence="3" key="1">
    <citation type="journal article" date="2023" name="Mol. Phylogenet. Evol.">
        <title>Genome-scale phylogeny and comparative genomics of the fungal order Sordariales.</title>
        <authorList>
            <person name="Hensen N."/>
            <person name="Bonometti L."/>
            <person name="Westerberg I."/>
            <person name="Brannstrom I.O."/>
            <person name="Guillou S."/>
            <person name="Cros-Aarteil S."/>
            <person name="Calhoun S."/>
            <person name="Haridas S."/>
            <person name="Kuo A."/>
            <person name="Mondo S."/>
            <person name="Pangilinan J."/>
            <person name="Riley R."/>
            <person name="LaButti K."/>
            <person name="Andreopoulos B."/>
            <person name="Lipzen A."/>
            <person name="Chen C."/>
            <person name="Yan M."/>
            <person name="Daum C."/>
            <person name="Ng V."/>
            <person name="Clum A."/>
            <person name="Steindorff A."/>
            <person name="Ohm R.A."/>
            <person name="Martin F."/>
            <person name="Silar P."/>
            <person name="Natvig D.O."/>
            <person name="Lalanne C."/>
            <person name="Gautier V."/>
            <person name="Ament-Velasquez S.L."/>
            <person name="Kruys A."/>
            <person name="Hutchinson M.I."/>
            <person name="Powell A.J."/>
            <person name="Barry K."/>
            <person name="Miller A.N."/>
            <person name="Grigoriev I.V."/>
            <person name="Debuchy R."/>
            <person name="Gladieux P."/>
            <person name="Hiltunen Thoren M."/>
            <person name="Johannesson H."/>
        </authorList>
    </citation>
    <scope>NUCLEOTIDE SEQUENCE</scope>
    <source>
        <strain evidence="3">CBS 560.94</strain>
    </source>
</reference>
<feature type="compositionally biased region" description="Pro residues" evidence="1">
    <location>
        <begin position="602"/>
        <end position="613"/>
    </location>
</feature>
<dbReference type="AlphaFoldDB" id="A0AAE0JQZ7"/>
<feature type="compositionally biased region" description="Low complexity" evidence="1">
    <location>
        <begin position="169"/>
        <end position="181"/>
    </location>
</feature>
<dbReference type="PANTHER" id="PTHR35391">
    <property type="entry name" value="C2H2-TYPE DOMAIN-CONTAINING PROTEIN-RELATED"/>
    <property type="match status" value="1"/>
</dbReference>
<dbReference type="RefSeq" id="XP_062687584.1">
    <property type="nucleotide sequence ID" value="XM_062831310.1"/>
</dbReference>
<feature type="region of interest" description="Disordered" evidence="1">
    <location>
        <begin position="1"/>
        <end position="50"/>
    </location>
</feature>
<feature type="region of interest" description="Disordered" evidence="1">
    <location>
        <begin position="723"/>
        <end position="750"/>
    </location>
</feature>
<accession>A0AAE0JQZ7</accession>
<feature type="region of interest" description="Disordered" evidence="1">
    <location>
        <begin position="476"/>
        <end position="522"/>
    </location>
</feature>
<dbReference type="EMBL" id="JAUEPP010000001">
    <property type="protein sequence ID" value="KAK3356207.1"/>
    <property type="molecule type" value="Genomic_DNA"/>
</dbReference>
<gene>
    <name evidence="3" type="ORF">B0H65DRAFT_71113</name>
</gene>
<feature type="compositionally biased region" description="Basic and acidic residues" evidence="1">
    <location>
        <begin position="482"/>
        <end position="503"/>
    </location>
</feature>
<dbReference type="SMART" id="SM00355">
    <property type="entry name" value="ZnF_C2H2"/>
    <property type="match status" value="3"/>
</dbReference>
<feature type="region of interest" description="Disordered" evidence="1">
    <location>
        <begin position="163"/>
        <end position="201"/>
    </location>
</feature>
<evidence type="ECO:0000256" key="1">
    <source>
        <dbReference type="SAM" id="MobiDB-lite"/>
    </source>
</evidence>
<dbReference type="GeneID" id="87868464"/>
<evidence type="ECO:0000259" key="2">
    <source>
        <dbReference type="PROSITE" id="PS00028"/>
    </source>
</evidence>
<dbReference type="PROSITE" id="PS00028">
    <property type="entry name" value="ZINC_FINGER_C2H2_1"/>
    <property type="match status" value="2"/>
</dbReference>
<feature type="compositionally biased region" description="Basic and acidic residues" evidence="1">
    <location>
        <begin position="578"/>
        <end position="588"/>
    </location>
</feature>
<feature type="region of interest" description="Disordered" evidence="1">
    <location>
        <begin position="232"/>
        <end position="264"/>
    </location>
</feature>
<dbReference type="PANTHER" id="PTHR35391:SF3">
    <property type="entry name" value="FINGER DOMAIN PROTEIN, PUTATIVE (AFU_ORTHOLOGUE AFUA_8G04300)-RELATED"/>
    <property type="match status" value="1"/>
</dbReference>
<protein>
    <recommendedName>
        <fullName evidence="2">C2H2-type domain-containing protein</fullName>
    </recommendedName>
</protein>
<feature type="domain" description="C2H2-type" evidence="2">
    <location>
        <begin position="897"/>
        <end position="917"/>
    </location>
</feature>
<name>A0AAE0JQZ7_9PEZI</name>
<evidence type="ECO:0000313" key="4">
    <source>
        <dbReference type="Proteomes" id="UP001278500"/>
    </source>
</evidence>
<feature type="compositionally biased region" description="Polar residues" evidence="1">
    <location>
        <begin position="1143"/>
        <end position="1159"/>
    </location>
</feature>
<feature type="compositionally biased region" description="Polar residues" evidence="1">
    <location>
        <begin position="553"/>
        <end position="575"/>
    </location>
</feature>
<feature type="region of interest" description="Disordered" evidence="1">
    <location>
        <begin position="123"/>
        <end position="147"/>
    </location>
</feature>
<sequence length="1197" mass="131799">MSSAYTYYTPSSLADNDSATPERNQLSQGSHLTPNTFSNSASPALNNTQTSEESLAALNNQYQHIDFGDNDDPFFGVNFSSIADGSPSFLEDDFLQIANSDHFADRTSSEPVQTTQNAFLGASHLPMSPEKTPSLQTSPNPEAGPNQATFAKRSAISVITQEVTHRPKQPSLSDSQDSSQPEYELTPGTTNSAELGDDGSVPLINVMSKQSPRVTVSNWDIINSHTLENTQSYAPYSGVNQNDFANQTSDGNMSPSSTRARDGSVRWAPDQVTGRSGVAPGDRSSAEVRSVNELAAEKQVNERNEEVDAWMAKLKAVGRTKSGFVDVNQPFIRPLDHDDESIDPREIGTEPSENKKISGQTYFTEKGGEMTAEDRAIIYGNRNWADAPLSFPITSERHQPETSQDAIRKFEQMCKDNGSIISRAATWGTRRRSIGTIDAEVENTGNFLKKLSLSRGDSLRRPSAIIQELRGLVRRPSNAKRTRAENEEDASKSTRSSVDRKESQSSLNLAPPSRTGSLGKKQSVPSINTALVAMGSNVASIGAAHARNGSISTTSITSPNAKSPARNLSVNFSTRFRSRSDASTRKEPNTTLAGMLKNYGGPPVPSLPRPSAEPKPSAEVIEIDDDSDEEDDEDGAGDSNTDSSASIVNIKPTIDGFKQHFLELHPKLPEASRYLIDRVAYQQQVRYKVLLNHKKEHEQHLMNKSCPSGSVCIKSGGKAKLLKTNPSGRGLSVRSEEDMPPGDKMINPNQFPANIPPPITRDLPAELECQLCFQVKRFEKPSDWTKHVHEDVSPFACTWENCRDGLKTFKRKADWVRHENEGHRHLEWWKCRVDDCTHDCFRRDNFLQHLVREHKFQEPKYKTKGDIRKAGGARHPTWQMVEKCHRVTERRPDQEPCRFCGERLTTWKKLTVHLAKHMEQISLSIIKLVERTEVDPDTIISPVQEPPPRHFPLPIPQNNDRRHSGQPHVQQRFDPAIAGMSHMPMSYPNTPQQHPGFNGFQSFPQPGYQAMPFGDLSQDMMPSGSMNMPMGQQPMNQGYPNLITSQTSYTTMPMATTAGYMTSPMSASQMGVSSQLTTPLMGTPLMGAAPNQFMGVSPDGTGTEAFPGMDLNMNMNALGLQDPVSMGYGNMNGGGMLMDTSLTPTLSQGNSRPHTQNGHGRQHSHGHVNAQFMPMAGPHGSVSPFGTSPMPGQNGFY</sequence>
<feature type="region of interest" description="Disordered" evidence="1">
    <location>
        <begin position="1143"/>
        <end position="1197"/>
    </location>
</feature>
<comment type="caution">
    <text evidence="3">The sequence shown here is derived from an EMBL/GenBank/DDBJ whole genome shotgun (WGS) entry which is preliminary data.</text>
</comment>
<proteinExistence type="predicted"/>
<organism evidence="3 4">
    <name type="scientific">Neurospora tetraspora</name>
    <dbReference type="NCBI Taxonomy" id="94610"/>
    <lineage>
        <taxon>Eukaryota</taxon>
        <taxon>Fungi</taxon>
        <taxon>Dikarya</taxon>
        <taxon>Ascomycota</taxon>
        <taxon>Pezizomycotina</taxon>
        <taxon>Sordariomycetes</taxon>
        <taxon>Sordariomycetidae</taxon>
        <taxon>Sordariales</taxon>
        <taxon>Sordariaceae</taxon>
        <taxon>Neurospora</taxon>
    </lineage>
</organism>
<keyword evidence="4" id="KW-1185">Reference proteome</keyword>
<feature type="domain" description="C2H2-type" evidence="2">
    <location>
        <begin position="831"/>
        <end position="854"/>
    </location>
</feature>
<dbReference type="InterPro" id="IPR013087">
    <property type="entry name" value="Znf_C2H2_type"/>
</dbReference>
<feature type="region of interest" description="Disordered" evidence="1">
    <location>
        <begin position="335"/>
        <end position="354"/>
    </location>
</feature>
<feature type="region of interest" description="Disordered" evidence="1">
    <location>
        <begin position="553"/>
        <end position="647"/>
    </location>
</feature>
<reference evidence="3" key="2">
    <citation type="submission" date="2023-06" db="EMBL/GenBank/DDBJ databases">
        <authorList>
            <consortium name="Lawrence Berkeley National Laboratory"/>
            <person name="Haridas S."/>
            <person name="Hensen N."/>
            <person name="Bonometti L."/>
            <person name="Westerberg I."/>
            <person name="Brannstrom I.O."/>
            <person name="Guillou S."/>
            <person name="Cros-Aarteil S."/>
            <person name="Calhoun S."/>
            <person name="Kuo A."/>
            <person name="Mondo S."/>
            <person name="Pangilinan J."/>
            <person name="Riley R."/>
            <person name="Labutti K."/>
            <person name="Andreopoulos B."/>
            <person name="Lipzen A."/>
            <person name="Chen C."/>
            <person name="Yanf M."/>
            <person name="Daum C."/>
            <person name="Ng V."/>
            <person name="Clum A."/>
            <person name="Steindorff A."/>
            <person name="Ohm R."/>
            <person name="Martin F."/>
            <person name="Silar P."/>
            <person name="Natvig D."/>
            <person name="Lalanne C."/>
            <person name="Gautier V."/>
            <person name="Ament-Velasquez S.L."/>
            <person name="Kruys A."/>
            <person name="Hutchinson M.I."/>
            <person name="Powell A.J."/>
            <person name="Barry K."/>
            <person name="Miller A.N."/>
            <person name="Grigoriev I.V."/>
            <person name="Debuchy R."/>
            <person name="Gladieux P."/>
            <person name="Thoren M.H."/>
            <person name="Johannesson H."/>
        </authorList>
    </citation>
    <scope>NUCLEOTIDE SEQUENCE</scope>
    <source>
        <strain evidence="3">CBS 560.94</strain>
    </source>
</reference>
<feature type="compositionally biased region" description="Polar residues" evidence="1">
    <location>
        <begin position="131"/>
        <end position="140"/>
    </location>
</feature>
<dbReference type="Proteomes" id="UP001278500">
    <property type="component" value="Unassembled WGS sequence"/>
</dbReference>